<gene>
    <name evidence="5" type="ORF">JQS30_05855</name>
</gene>
<dbReference type="InterPro" id="IPR011611">
    <property type="entry name" value="PfkB_dom"/>
</dbReference>
<dbReference type="RefSeq" id="WP_213172436.1">
    <property type="nucleotide sequence ID" value="NZ_CP070496.1"/>
</dbReference>
<evidence type="ECO:0000259" key="4">
    <source>
        <dbReference type="Pfam" id="PF00294"/>
    </source>
</evidence>
<dbReference type="PANTHER" id="PTHR43085">
    <property type="entry name" value="HEXOKINASE FAMILY MEMBER"/>
    <property type="match status" value="1"/>
</dbReference>
<evidence type="ECO:0000256" key="2">
    <source>
        <dbReference type="ARBA" id="ARBA00022679"/>
    </source>
</evidence>
<sequence length="333" mass="35820">MTIAVTGSIATDHLMYFPGQFRSQLATSRATSSSTDHFSLSYVVDDLVVRRGGVGANIAYGLAQLGLEPILAGAVGKDFDDSFRPYLESSGVDCRHVYISPTAHTARYVCTTDVDMNQISSFYTGATAEAIDIDLLDISKRVGGLDLVVIASNDASAMLKYADQCRHKGIDYVVDIGSQVSQLDDEQVSRLITGATYLFVNEHERALLQSKTGLDLEGLMQRVRVLVTTRGKDGVEMQGRGIDRVTVPIAREIRVYDPTGVGNGFTAGFIAGLSWGVSLRRAAEFGSLLATLVLESVGTQEYAVEPVSFVRRLDESYGPACAAEASARLTPEG</sequence>
<dbReference type="GO" id="GO:0016301">
    <property type="term" value="F:kinase activity"/>
    <property type="evidence" value="ECO:0007669"/>
    <property type="project" value="UniProtKB-KW"/>
</dbReference>
<reference evidence="5" key="1">
    <citation type="submission" date="2021-02" db="EMBL/GenBank/DDBJ databases">
        <title>Natronoglycomyces albus gen. nov., sp. nov, a haloalkaliphilic actinobacterium from a soda solonchak soil.</title>
        <authorList>
            <person name="Sorokin D.Y."/>
            <person name="Khijniak T.V."/>
            <person name="Zakharycheva A.P."/>
            <person name="Boueva O.V."/>
            <person name="Ariskina E.V."/>
            <person name="Hahnke R.L."/>
            <person name="Bunk B."/>
            <person name="Sproer C."/>
            <person name="Schumann P."/>
            <person name="Evtushenko L.I."/>
            <person name="Kublanov I.V."/>
        </authorList>
    </citation>
    <scope>NUCLEOTIDE SEQUENCE</scope>
    <source>
        <strain evidence="5">DSM 106290</strain>
    </source>
</reference>
<accession>A0A895XMS4</accession>
<evidence type="ECO:0000313" key="6">
    <source>
        <dbReference type="Proteomes" id="UP000662939"/>
    </source>
</evidence>
<proteinExistence type="inferred from homology"/>
<evidence type="ECO:0000256" key="3">
    <source>
        <dbReference type="ARBA" id="ARBA00022777"/>
    </source>
</evidence>
<dbReference type="SUPFAM" id="SSF53613">
    <property type="entry name" value="Ribokinase-like"/>
    <property type="match status" value="1"/>
</dbReference>
<dbReference type="PROSITE" id="PS00583">
    <property type="entry name" value="PFKB_KINASES_1"/>
    <property type="match status" value="1"/>
</dbReference>
<evidence type="ECO:0000256" key="1">
    <source>
        <dbReference type="ARBA" id="ARBA00010688"/>
    </source>
</evidence>
<keyword evidence="2" id="KW-0808">Transferase</keyword>
<keyword evidence="3 5" id="KW-0418">Kinase</keyword>
<dbReference type="PANTHER" id="PTHR43085:SF46">
    <property type="entry name" value="ADENOSINE KINASE"/>
    <property type="match status" value="1"/>
</dbReference>
<protein>
    <submittedName>
        <fullName evidence="5">Carbohydrate kinase family protein</fullName>
    </submittedName>
</protein>
<dbReference type="Gene3D" id="3.40.1190.20">
    <property type="match status" value="1"/>
</dbReference>
<dbReference type="InterPro" id="IPR050306">
    <property type="entry name" value="PfkB_Carbo_kinase"/>
</dbReference>
<dbReference type="CDD" id="cd01942">
    <property type="entry name" value="ribokinase_group_A"/>
    <property type="match status" value="1"/>
</dbReference>
<dbReference type="InterPro" id="IPR002173">
    <property type="entry name" value="Carboh/pur_kinase_PfkB_CS"/>
</dbReference>
<evidence type="ECO:0000313" key="5">
    <source>
        <dbReference type="EMBL" id="QSB06427.1"/>
    </source>
</evidence>
<dbReference type="KEGG" id="nav:JQS30_05855"/>
<keyword evidence="6" id="KW-1185">Reference proteome</keyword>
<feature type="domain" description="Carbohydrate kinase PfkB" evidence="4">
    <location>
        <begin position="44"/>
        <end position="301"/>
    </location>
</feature>
<name>A0A895XMS4_9ACTN</name>
<comment type="similarity">
    <text evidence="1">Belongs to the carbohydrate kinase PfkB family.</text>
</comment>
<dbReference type="Pfam" id="PF00294">
    <property type="entry name" value="PfkB"/>
    <property type="match status" value="1"/>
</dbReference>
<dbReference type="AlphaFoldDB" id="A0A895XMS4"/>
<dbReference type="InterPro" id="IPR029056">
    <property type="entry name" value="Ribokinase-like"/>
</dbReference>
<dbReference type="EMBL" id="CP070496">
    <property type="protein sequence ID" value="QSB06427.1"/>
    <property type="molecule type" value="Genomic_DNA"/>
</dbReference>
<dbReference type="Proteomes" id="UP000662939">
    <property type="component" value="Chromosome"/>
</dbReference>
<organism evidence="5 6">
    <name type="scientific">Natronoglycomyces albus</name>
    <dbReference type="NCBI Taxonomy" id="2811108"/>
    <lineage>
        <taxon>Bacteria</taxon>
        <taxon>Bacillati</taxon>
        <taxon>Actinomycetota</taxon>
        <taxon>Actinomycetes</taxon>
        <taxon>Glycomycetales</taxon>
        <taxon>Glycomycetaceae</taxon>
        <taxon>Natronoglycomyces</taxon>
    </lineage>
</organism>